<dbReference type="EMBL" id="CP014503">
    <property type="protein sequence ID" value="ANB14989.1"/>
    <property type="molecule type" value="Genomic_DNA"/>
</dbReference>
<proteinExistence type="predicted"/>
<gene>
    <name evidence="2" type="ORF">AWJ20_2608</name>
</gene>
<accession>A0A167F999</accession>
<protein>
    <recommendedName>
        <fullName evidence="1">YCII-related domain-containing protein</fullName>
    </recommendedName>
</protein>
<dbReference type="GeneID" id="30034538"/>
<dbReference type="Pfam" id="PF03795">
    <property type="entry name" value="YCII"/>
    <property type="match status" value="1"/>
</dbReference>
<keyword evidence="3" id="KW-1185">Reference proteome</keyword>
<dbReference type="RefSeq" id="XP_018737466.1">
    <property type="nucleotide sequence ID" value="XM_018879561.1"/>
</dbReference>
<dbReference type="SUPFAM" id="SSF54909">
    <property type="entry name" value="Dimeric alpha+beta barrel"/>
    <property type="match status" value="1"/>
</dbReference>
<dbReference type="InterPro" id="IPR011008">
    <property type="entry name" value="Dimeric_a/b-barrel"/>
</dbReference>
<dbReference type="KEGG" id="slb:AWJ20_2608"/>
<dbReference type="PANTHER" id="PTHR33606">
    <property type="entry name" value="PROTEIN YCII"/>
    <property type="match status" value="1"/>
</dbReference>
<feature type="domain" description="YCII-related" evidence="1">
    <location>
        <begin position="31"/>
        <end position="115"/>
    </location>
</feature>
<evidence type="ECO:0000259" key="1">
    <source>
        <dbReference type="Pfam" id="PF03795"/>
    </source>
</evidence>
<evidence type="ECO:0000313" key="2">
    <source>
        <dbReference type="EMBL" id="ANB14989.1"/>
    </source>
</evidence>
<sequence>MFNTSVGRLIRKPLPVSKQFSSSAFKMVKEYLVIVPDKAGALQKRLEVRPKHLENAAVAHGKGIVTVGGGYADEFPAEGATPEFKGSALSVVADSKQEVIDFLKKDIYYTSGVWDVDNAQIYAVSTLLSLSSTTVATVNTNNSSTSWVSAPPKTKFCS</sequence>
<dbReference type="Gene3D" id="3.30.70.1060">
    <property type="entry name" value="Dimeric alpha+beta barrel"/>
    <property type="match status" value="1"/>
</dbReference>
<dbReference type="Proteomes" id="UP000189580">
    <property type="component" value="Chromosome b"/>
</dbReference>
<dbReference type="InterPro" id="IPR005545">
    <property type="entry name" value="YCII"/>
</dbReference>
<dbReference type="OrthoDB" id="5519740at2759"/>
<organism evidence="2 3">
    <name type="scientific">Sugiyamaella lignohabitans</name>
    <dbReference type="NCBI Taxonomy" id="796027"/>
    <lineage>
        <taxon>Eukaryota</taxon>
        <taxon>Fungi</taxon>
        <taxon>Dikarya</taxon>
        <taxon>Ascomycota</taxon>
        <taxon>Saccharomycotina</taxon>
        <taxon>Dipodascomycetes</taxon>
        <taxon>Dipodascales</taxon>
        <taxon>Trichomonascaceae</taxon>
        <taxon>Sugiyamaella</taxon>
    </lineage>
</organism>
<dbReference type="AlphaFoldDB" id="A0A167F999"/>
<dbReference type="PANTHER" id="PTHR33606:SF3">
    <property type="entry name" value="PROTEIN YCII"/>
    <property type="match status" value="1"/>
</dbReference>
<dbReference type="InterPro" id="IPR051807">
    <property type="entry name" value="Sec-metab_biosynth-assoc"/>
</dbReference>
<name>A0A167F999_9ASCO</name>
<reference evidence="2 3" key="1">
    <citation type="submission" date="2016-02" db="EMBL/GenBank/DDBJ databases">
        <title>Complete genome sequence and transcriptome regulation of the pentose utilising yeast Sugiyamaella lignohabitans.</title>
        <authorList>
            <person name="Bellasio M."/>
            <person name="Peymann A."/>
            <person name="Valli M."/>
            <person name="Sipitzky M."/>
            <person name="Graf A."/>
            <person name="Sauer M."/>
            <person name="Marx H."/>
            <person name="Mattanovich D."/>
        </authorList>
    </citation>
    <scope>NUCLEOTIDE SEQUENCE [LARGE SCALE GENOMIC DNA]</scope>
    <source>
        <strain evidence="2 3">CBS 10342</strain>
    </source>
</reference>
<evidence type="ECO:0000313" key="3">
    <source>
        <dbReference type="Proteomes" id="UP000189580"/>
    </source>
</evidence>